<evidence type="ECO:0000313" key="5">
    <source>
        <dbReference type="EMBL" id="KAL3824334.1"/>
    </source>
</evidence>
<dbReference type="PROSITE" id="PS50005">
    <property type="entry name" value="TPR"/>
    <property type="match status" value="1"/>
</dbReference>
<evidence type="ECO:0000256" key="4">
    <source>
        <dbReference type="SAM" id="MobiDB-lite"/>
    </source>
</evidence>
<gene>
    <name evidence="5" type="ORF">ACJIZ3_020363</name>
</gene>
<comment type="caution">
    <text evidence="5">The sequence shown here is derived from an EMBL/GenBank/DDBJ whole genome shotgun (WGS) entry which is preliminary data.</text>
</comment>
<feature type="repeat" description="TPR" evidence="3">
    <location>
        <begin position="77"/>
        <end position="110"/>
    </location>
</feature>
<keyword evidence="1" id="KW-0677">Repeat</keyword>
<protein>
    <submittedName>
        <fullName evidence="5">Uncharacterized protein</fullName>
    </submittedName>
</protein>
<dbReference type="Pfam" id="PF12569">
    <property type="entry name" value="NatA_aux_su"/>
    <property type="match status" value="1"/>
</dbReference>
<dbReference type="Proteomes" id="UP001634393">
    <property type="component" value="Unassembled WGS sequence"/>
</dbReference>
<dbReference type="SUPFAM" id="SSF48452">
    <property type="entry name" value="TPR-like"/>
    <property type="match status" value="3"/>
</dbReference>
<dbReference type="AlphaFoldDB" id="A0ABD3SID7"/>
<keyword evidence="2 3" id="KW-0802">TPR repeat</keyword>
<dbReference type="PIRSF" id="PIRSF000422">
    <property type="entry name" value="N-terminal-AcTrfase-A_aux_su"/>
    <property type="match status" value="1"/>
</dbReference>
<reference evidence="5 6" key="1">
    <citation type="submission" date="2024-12" db="EMBL/GenBank/DDBJ databases">
        <title>The unique morphological basis and parallel evolutionary history of personate flowers in Penstemon.</title>
        <authorList>
            <person name="Depatie T.H."/>
            <person name="Wessinger C.A."/>
        </authorList>
    </citation>
    <scope>NUCLEOTIDE SEQUENCE [LARGE SCALE GENOMIC DNA]</scope>
    <source>
        <strain evidence="5">WTNN_2</strain>
        <tissue evidence="5">Leaf</tissue>
    </source>
</reference>
<dbReference type="FunFam" id="1.25.40.1040:FF:000003">
    <property type="entry name" value="N-terminal acetyltransferase A, auxiliary subunit"/>
    <property type="match status" value="1"/>
</dbReference>
<dbReference type="SMART" id="SM00028">
    <property type="entry name" value="TPR"/>
    <property type="match status" value="2"/>
</dbReference>
<name>A0ABD3SID7_9LAMI</name>
<evidence type="ECO:0000256" key="3">
    <source>
        <dbReference type="PROSITE-ProRule" id="PRU00339"/>
    </source>
</evidence>
<dbReference type="EMBL" id="JBJXBP010000006">
    <property type="protein sequence ID" value="KAL3824334.1"/>
    <property type="molecule type" value="Genomic_DNA"/>
</dbReference>
<proteinExistence type="predicted"/>
<keyword evidence="6" id="KW-1185">Reference proteome</keyword>
<feature type="compositionally biased region" description="Basic and acidic residues" evidence="4">
    <location>
        <begin position="604"/>
        <end position="620"/>
    </location>
</feature>
<dbReference type="InterPro" id="IPR021183">
    <property type="entry name" value="NatA_aux_su"/>
</dbReference>
<dbReference type="Gene3D" id="1.25.40.1010">
    <property type="match status" value="1"/>
</dbReference>
<dbReference type="PANTHER" id="PTHR22767:SF2">
    <property type="entry name" value="N(ALPHA)-ACETYLTRANSFERASE 15_16, ISOFORM A"/>
    <property type="match status" value="1"/>
</dbReference>
<evidence type="ECO:0000256" key="1">
    <source>
        <dbReference type="ARBA" id="ARBA00022737"/>
    </source>
</evidence>
<dbReference type="PANTHER" id="PTHR22767">
    <property type="entry name" value="N-TERMINAL ACETYLTRANSFERASE-RELATED"/>
    <property type="match status" value="1"/>
</dbReference>
<dbReference type="InterPro" id="IPR019734">
    <property type="entry name" value="TPR_rpt"/>
</dbReference>
<dbReference type="InterPro" id="IPR011990">
    <property type="entry name" value="TPR-like_helical_dom_sf"/>
</dbReference>
<dbReference type="Pfam" id="PF13414">
    <property type="entry name" value="TPR_11"/>
    <property type="match status" value="1"/>
</dbReference>
<evidence type="ECO:0000313" key="6">
    <source>
        <dbReference type="Proteomes" id="UP001634393"/>
    </source>
</evidence>
<feature type="region of interest" description="Disordered" evidence="4">
    <location>
        <begin position="581"/>
        <end position="638"/>
    </location>
</feature>
<dbReference type="Gene3D" id="1.25.40.1040">
    <property type="match status" value="1"/>
</dbReference>
<organism evidence="5 6">
    <name type="scientific">Penstemon smallii</name>
    <dbReference type="NCBI Taxonomy" id="265156"/>
    <lineage>
        <taxon>Eukaryota</taxon>
        <taxon>Viridiplantae</taxon>
        <taxon>Streptophyta</taxon>
        <taxon>Embryophyta</taxon>
        <taxon>Tracheophyta</taxon>
        <taxon>Spermatophyta</taxon>
        <taxon>Magnoliopsida</taxon>
        <taxon>eudicotyledons</taxon>
        <taxon>Gunneridae</taxon>
        <taxon>Pentapetalae</taxon>
        <taxon>asterids</taxon>
        <taxon>lamiids</taxon>
        <taxon>Lamiales</taxon>
        <taxon>Plantaginaceae</taxon>
        <taxon>Cheloneae</taxon>
        <taxon>Penstemon</taxon>
    </lineage>
</organism>
<accession>A0ABD3SID7</accession>
<dbReference type="FunFam" id="1.25.40.1010:FF:000002">
    <property type="entry name" value="N-terminal acetyltransferase catalytic subunit (NAT1)"/>
    <property type="match status" value="1"/>
</dbReference>
<dbReference type="GO" id="GO:0005737">
    <property type="term" value="C:cytoplasm"/>
    <property type="evidence" value="ECO:0007669"/>
    <property type="project" value="UniProtKB-ARBA"/>
</dbReference>
<sequence>MGASLPPKEANLFKLIVKSYETKQYKKGLKAADAILKKFPDHGETLSMKGLTLNCMDRKSEAYELVRLGLKNDLKSHVCWHVYGLLYRSDREYREAIKCYRNALRIDPDNIEILRDLSLLQAQMRDLAGFVETRQQLLTLKPNHRMNWIGFAVAHHLNSNGSKAVDILEAYEGTLDDDHPPDNERIEHGEMLFYKISLLEECGLYERALEELHKKESKIVDKLTYKEQEVSLLEKLGRFDEGENMYMILLSLNPDNYRYYEGLQKCMGLYSSNGEYLSDDISRLEALYETLSKQYSRSSAVKRIPLDFLSGERFHVAAENYIRPFLTKGVPSLFSDLSPLYDHSGKTDILELLILDLERSIKATGGYPGRVEKEPPSTLMWTLFYLAQHYDRCGKFDVALTKIDEAIQHTPTVIDLYSVKSRILKHAGDLAAAAALADEARCMDLADRYVNSECVKRMLQADQVSLAEKTALLFTKEGEQHNNLHDMQCMWYELAAGDSYLRQGDLGRALKKFLAVEKHYADITEDQFDFHSYCLRKMTLRTYVEMLKFQDRLHSHSYFRKAASGAIKCYLKLYDSPSKSSAEEDEEMSKLPPSQKKKLRQKQRKAEARAKKESEVKEESNATAVSKSGKRQVKPVDLDPHGEKLLQVEDPLVEATKYLKLLQKHSSDSLETHLLSFEVNMRKQKILLALQAVKHLLRLDADNPDTHCCMIRFFHKVGSMTTPSTDTEKLISAVLEAERPTFSQLQGRSLTEANTLFLEKHKDSLRHRAAVAEMIFVMEPTKKKEAINLIEESSNDLVLPNGALGPLKNWMLKDCIAIHKLLRMVLDDQDAASRWKVRCSEYFPYSTYFEGCHSSAVPSSAYYQFYKVAENGSTKSQITDKSTFPLSSNGDVEKLETFKDLVI</sequence>
<evidence type="ECO:0000256" key="2">
    <source>
        <dbReference type="ARBA" id="ARBA00022803"/>
    </source>
</evidence>